<dbReference type="InterPro" id="IPR032675">
    <property type="entry name" value="LRR_dom_sf"/>
</dbReference>
<dbReference type="AlphaFoldDB" id="A0A517R1W8"/>
<keyword evidence="3" id="KW-1185">Reference proteome</keyword>
<dbReference type="Proteomes" id="UP000317318">
    <property type="component" value="Chromosome"/>
</dbReference>
<feature type="signal peptide" evidence="1">
    <location>
        <begin position="1"/>
        <end position="19"/>
    </location>
</feature>
<dbReference type="RefSeq" id="WP_145363954.1">
    <property type="nucleotide sequence ID" value="NZ_CP036268.1"/>
</dbReference>
<reference evidence="2 3" key="1">
    <citation type="submission" date="2019-02" db="EMBL/GenBank/DDBJ databases">
        <title>Deep-cultivation of Planctomycetes and their phenomic and genomic characterization uncovers novel biology.</title>
        <authorList>
            <person name="Wiegand S."/>
            <person name="Jogler M."/>
            <person name="Boedeker C."/>
            <person name="Pinto D."/>
            <person name="Vollmers J."/>
            <person name="Rivas-Marin E."/>
            <person name="Kohn T."/>
            <person name="Peeters S.H."/>
            <person name="Heuer A."/>
            <person name="Rast P."/>
            <person name="Oberbeckmann S."/>
            <person name="Bunk B."/>
            <person name="Jeske O."/>
            <person name="Meyerdierks A."/>
            <person name="Storesund J.E."/>
            <person name="Kallscheuer N."/>
            <person name="Luecker S."/>
            <person name="Lage O.M."/>
            <person name="Pohl T."/>
            <person name="Merkel B.J."/>
            <person name="Hornburger P."/>
            <person name="Mueller R.-W."/>
            <person name="Bruemmer F."/>
            <person name="Labrenz M."/>
            <person name="Spormann A.M."/>
            <person name="Op den Camp H."/>
            <person name="Overmann J."/>
            <person name="Amann R."/>
            <person name="Jetten M.S.M."/>
            <person name="Mascher T."/>
            <person name="Medema M.H."/>
            <person name="Devos D.P."/>
            <person name="Kaster A.-K."/>
            <person name="Ovreas L."/>
            <person name="Rohde M."/>
            <person name="Galperin M.Y."/>
            <person name="Jogler C."/>
        </authorList>
    </citation>
    <scope>NUCLEOTIDE SEQUENCE [LARGE SCALE GENOMIC DNA]</scope>
    <source>
        <strain evidence="2 3">Pan189</strain>
    </source>
</reference>
<protein>
    <recommendedName>
        <fullName evidence="4">Leucine Rich repeats (2 copies)</fullName>
    </recommendedName>
</protein>
<accession>A0A517R1W8</accession>
<dbReference type="EMBL" id="CP036268">
    <property type="protein sequence ID" value="QDT37870.1"/>
    <property type="molecule type" value="Genomic_DNA"/>
</dbReference>
<sequence length="322" mass="36488" precursor="true">MFRFSVPTLLILAAPMAFAADKSLKEHIPNGVTPDPAQKAVVDALAAQVSRCDAVFDDEGNLVSLLLCNHQAFSRTKPETRPGADDATFKKLSVVPSLKELQLLKQPLSDDAFVVLQQWPDLKIFCIENHKGDDTGRFMLNLNGHKELERLELKHLFGLDGTKVDQLDTFPEMIRLELDIASATNKALPFLRRNPQVVDFELHRTTMNNEEIGEAVDALPNLKRFALKPGYGKSFDHRCLKHVARLDQLTSFGFHHWKEKMFVWEDGIEHLAKNDTLTHVECSKKFWNSDAMKRLREAKPKLQNTGNRIVVDSETLLPGDRK</sequence>
<feature type="chain" id="PRO_5021912322" description="Leucine Rich repeats (2 copies)" evidence="1">
    <location>
        <begin position="20"/>
        <end position="322"/>
    </location>
</feature>
<name>A0A517R1W8_9PLAN</name>
<evidence type="ECO:0000313" key="2">
    <source>
        <dbReference type="EMBL" id="QDT37870.1"/>
    </source>
</evidence>
<dbReference type="KEGG" id="svp:Pan189_22530"/>
<dbReference type="SUPFAM" id="SSF52047">
    <property type="entry name" value="RNI-like"/>
    <property type="match status" value="1"/>
</dbReference>
<dbReference type="Gene3D" id="3.80.10.10">
    <property type="entry name" value="Ribonuclease Inhibitor"/>
    <property type="match status" value="1"/>
</dbReference>
<proteinExistence type="predicted"/>
<keyword evidence="1" id="KW-0732">Signal</keyword>
<gene>
    <name evidence="2" type="ORF">Pan189_22530</name>
</gene>
<evidence type="ECO:0000256" key="1">
    <source>
        <dbReference type="SAM" id="SignalP"/>
    </source>
</evidence>
<evidence type="ECO:0000313" key="3">
    <source>
        <dbReference type="Proteomes" id="UP000317318"/>
    </source>
</evidence>
<evidence type="ECO:0008006" key="4">
    <source>
        <dbReference type="Google" id="ProtNLM"/>
    </source>
</evidence>
<organism evidence="2 3">
    <name type="scientific">Stratiformator vulcanicus</name>
    <dbReference type="NCBI Taxonomy" id="2527980"/>
    <lineage>
        <taxon>Bacteria</taxon>
        <taxon>Pseudomonadati</taxon>
        <taxon>Planctomycetota</taxon>
        <taxon>Planctomycetia</taxon>
        <taxon>Planctomycetales</taxon>
        <taxon>Planctomycetaceae</taxon>
        <taxon>Stratiformator</taxon>
    </lineage>
</organism>